<dbReference type="InterPro" id="IPR010258">
    <property type="entry name" value="Conjugal_tfr_TrbG/VirB9/CagX"/>
</dbReference>
<keyword evidence="2" id="KW-0732">Signal</keyword>
<dbReference type="InterPro" id="IPR014142">
    <property type="entry name" value="TrbG_Ti"/>
</dbReference>
<dbReference type="InterPro" id="IPR033645">
    <property type="entry name" value="VirB9/CagX/TrbG_C"/>
</dbReference>
<evidence type="ECO:0000256" key="2">
    <source>
        <dbReference type="ARBA" id="ARBA00022729"/>
    </source>
</evidence>
<evidence type="ECO:0000313" key="4">
    <source>
        <dbReference type="Proteomes" id="UP000095185"/>
    </source>
</evidence>
<dbReference type="AlphaFoldDB" id="A0A1D8D3N3"/>
<keyword evidence="4" id="KW-1185">Reference proteome</keyword>
<sequence>MLSLLPSISLARSNAKPWTVIEQANQESAINPDRFGYQNAIMRYDFEDGQLYQVYGAPLKLTDIQLEPGEKLLGDPVSGDTVRWIIGRSKSMVNGLEQEHIYLKPTRPGLHTTLSLNTNLRTYHIELSSYEHTYMAAVSWNYEQYNMRQLKAVESASTESRVNLAALDFKYKVDVRMGRRPFWMPVKVFDDGRKTFIQFPEEMLVREAPVLFVIGEDGNVQLVNYRVKNDYYIVDRLFSEAELRAGEKGNVVVRIRKK</sequence>
<dbReference type="Proteomes" id="UP000095185">
    <property type="component" value="Chromosome"/>
</dbReference>
<dbReference type="STRING" id="274537.BIU88_09575"/>
<dbReference type="EMBL" id="CP017305">
    <property type="protein sequence ID" value="AOS84355.1"/>
    <property type="molecule type" value="Genomic_DNA"/>
</dbReference>
<reference evidence="3" key="1">
    <citation type="submission" date="2016-09" db="EMBL/GenBank/DDBJ databases">
        <title>Genome sequence of Chlorobaculum limnaeum.</title>
        <authorList>
            <person name="Liu Z."/>
            <person name="Tank M."/>
            <person name="Bryant D.A."/>
        </authorList>
    </citation>
    <scope>NUCLEOTIDE SEQUENCE [LARGE SCALE GENOMIC DNA]</scope>
    <source>
        <strain evidence="3">DSM 1677</strain>
    </source>
</reference>
<dbReference type="CDD" id="cd06911">
    <property type="entry name" value="VirB9_CagX_TrbG"/>
    <property type="match status" value="1"/>
</dbReference>
<comment type="similarity">
    <text evidence="1">Belongs to the TrbG/VirB9 family.</text>
</comment>
<protein>
    <submittedName>
        <fullName evidence="3">P-type conjugative transfer protein TrbG</fullName>
    </submittedName>
</protein>
<organism evidence="3 4">
    <name type="scientific">Chlorobaculum limnaeum</name>
    <dbReference type="NCBI Taxonomy" id="274537"/>
    <lineage>
        <taxon>Bacteria</taxon>
        <taxon>Pseudomonadati</taxon>
        <taxon>Chlorobiota</taxon>
        <taxon>Chlorobiia</taxon>
        <taxon>Chlorobiales</taxon>
        <taxon>Chlorobiaceae</taxon>
        <taxon>Chlorobaculum</taxon>
    </lineage>
</organism>
<gene>
    <name evidence="3" type="ORF">BIU88_09575</name>
</gene>
<dbReference type="Gene3D" id="2.60.40.2500">
    <property type="match status" value="1"/>
</dbReference>
<accession>A0A1D8D3N3</accession>
<dbReference type="KEGG" id="clz:BIU88_09575"/>
<evidence type="ECO:0000256" key="1">
    <source>
        <dbReference type="ARBA" id="ARBA00006135"/>
    </source>
</evidence>
<evidence type="ECO:0000313" key="3">
    <source>
        <dbReference type="EMBL" id="AOS84355.1"/>
    </source>
</evidence>
<dbReference type="NCBIfam" id="TIGR02775">
    <property type="entry name" value="TrbG_Ti"/>
    <property type="match status" value="1"/>
</dbReference>
<name>A0A1D8D3N3_CHLLM</name>
<dbReference type="Pfam" id="PF03524">
    <property type="entry name" value="CagX"/>
    <property type="match status" value="1"/>
</dbReference>
<dbReference type="InterPro" id="IPR038161">
    <property type="entry name" value="VirB9/CagX/TrbG_C_sf"/>
</dbReference>
<proteinExistence type="inferred from homology"/>